<keyword evidence="1" id="KW-0175">Coiled coil</keyword>
<dbReference type="Gene3D" id="2.40.50.1020">
    <property type="entry name" value="LytTr DNA-binding domain"/>
    <property type="match status" value="1"/>
</dbReference>
<evidence type="ECO:0000256" key="1">
    <source>
        <dbReference type="SAM" id="Coils"/>
    </source>
</evidence>
<evidence type="ECO:0000256" key="2">
    <source>
        <dbReference type="SAM" id="Phobius"/>
    </source>
</evidence>
<keyword evidence="2" id="KW-0472">Membrane</keyword>
<dbReference type="SMART" id="SM00850">
    <property type="entry name" value="LytTR"/>
    <property type="match status" value="1"/>
</dbReference>
<reference evidence="4 5" key="1">
    <citation type="submission" date="2018-10" db="EMBL/GenBank/DDBJ databases">
        <title>Genomic Encyclopedia of Archaeal and Bacterial Type Strains, Phase II (KMG-II): from individual species to whole genera.</title>
        <authorList>
            <person name="Goeker M."/>
        </authorList>
    </citation>
    <scope>NUCLEOTIDE SEQUENCE [LARGE SCALE GENOMIC DNA]</scope>
    <source>
        <strain evidence="4 5">DSM 23424</strain>
    </source>
</reference>
<dbReference type="RefSeq" id="WP_170152906.1">
    <property type="nucleotide sequence ID" value="NZ_REFC01000015.1"/>
</dbReference>
<keyword evidence="2" id="KW-0812">Transmembrane</keyword>
<dbReference type="Pfam" id="PF04397">
    <property type="entry name" value="LytTR"/>
    <property type="match status" value="1"/>
</dbReference>
<dbReference type="AlphaFoldDB" id="A0A3L9YG07"/>
<evidence type="ECO:0000313" key="4">
    <source>
        <dbReference type="EMBL" id="RMA57035.1"/>
    </source>
</evidence>
<evidence type="ECO:0000313" key="5">
    <source>
        <dbReference type="Proteomes" id="UP000271339"/>
    </source>
</evidence>
<dbReference type="Proteomes" id="UP000271339">
    <property type="component" value="Unassembled WGS sequence"/>
</dbReference>
<feature type="transmembrane region" description="Helical" evidence="2">
    <location>
        <begin position="66"/>
        <end position="90"/>
    </location>
</feature>
<dbReference type="PROSITE" id="PS50930">
    <property type="entry name" value="HTH_LYTTR"/>
    <property type="match status" value="1"/>
</dbReference>
<feature type="domain" description="HTH LytTR-type" evidence="3">
    <location>
        <begin position="169"/>
        <end position="270"/>
    </location>
</feature>
<feature type="transmembrane region" description="Helical" evidence="2">
    <location>
        <begin position="38"/>
        <end position="54"/>
    </location>
</feature>
<dbReference type="PANTHER" id="PTHR37299:SF1">
    <property type="entry name" value="STAGE 0 SPORULATION PROTEIN A HOMOLOG"/>
    <property type="match status" value="1"/>
</dbReference>
<feature type="transmembrane region" description="Helical" evidence="2">
    <location>
        <begin position="114"/>
        <end position="132"/>
    </location>
</feature>
<keyword evidence="2" id="KW-1133">Transmembrane helix</keyword>
<keyword evidence="5" id="KW-1185">Reference proteome</keyword>
<feature type="coiled-coil region" evidence="1">
    <location>
        <begin position="137"/>
        <end position="164"/>
    </location>
</feature>
<dbReference type="InterPro" id="IPR046947">
    <property type="entry name" value="LytR-like"/>
</dbReference>
<dbReference type="EMBL" id="REFC01000015">
    <property type="protein sequence ID" value="RMA57035.1"/>
    <property type="molecule type" value="Genomic_DNA"/>
</dbReference>
<dbReference type="PANTHER" id="PTHR37299">
    <property type="entry name" value="TRANSCRIPTIONAL REGULATOR-RELATED"/>
    <property type="match status" value="1"/>
</dbReference>
<accession>A0A3L9YG07</accession>
<gene>
    <name evidence="4" type="ORF">BXY75_2916</name>
</gene>
<comment type="caution">
    <text evidence="4">The sequence shown here is derived from an EMBL/GenBank/DDBJ whole genome shotgun (WGS) entry which is preliminary data.</text>
</comment>
<dbReference type="GO" id="GO:0000156">
    <property type="term" value="F:phosphorelay response regulator activity"/>
    <property type="evidence" value="ECO:0007669"/>
    <property type="project" value="InterPro"/>
</dbReference>
<evidence type="ECO:0000259" key="3">
    <source>
        <dbReference type="PROSITE" id="PS50930"/>
    </source>
</evidence>
<keyword evidence="4" id="KW-0238">DNA-binding</keyword>
<sequence>MVIAITFETFQQLYYINRYDINDTVTFFDLLKSQSYKWLIWVILTIPLFFYIRRRANSEEQRLIDFVKLGVFIISLVFLNVLIVSLIQHFQSNDWFSWSLLAQEYIPFFTFQKAPIYTLGYISVCIILYFYFNNIELQFQVQELSELKDNNLELYNELKSQINDKTTILNIKIGNKRKIIPVENILWIEADDYCAKVHLVDGNSYTMRSTLKNLEQKLQNPFLRVHRKAIVNMRMAKELRNGSSLSLILNNDLEVPVSKSNLRAINEYIS</sequence>
<protein>
    <submittedName>
        <fullName evidence="4">LytTr DNA-binding domain-containing protein</fullName>
    </submittedName>
</protein>
<dbReference type="InterPro" id="IPR007492">
    <property type="entry name" value="LytTR_DNA-bd_dom"/>
</dbReference>
<dbReference type="GO" id="GO:0003677">
    <property type="term" value="F:DNA binding"/>
    <property type="evidence" value="ECO:0007669"/>
    <property type="project" value="UniProtKB-KW"/>
</dbReference>
<organism evidence="4 5">
    <name type="scientific">Ulvibacter antarcticus</name>
    <dbReference type="NCBI Taxonomy" id="442714"/>
    <lineage>
        <taxon>Bacteria</taxon>
        <taxon>Pseudomonadati</taxon>
        <taxon>Bacteroidota</taxon>
        <taxon>Flavobacteriia</taxon>
        <taxon>Flavobacteriales</taxon>
        <taxon>Flavobacteriaceae</taxon>
        <taxon>Ulvibacter</taxon>
    </lineage>
</organism>
<name>A0A3L9YG07_9FLAO</name>
<proteinExistence type="predicted"/>